<protein>
    <submittedName>
        <fullName evidence="7">Calcium/sodium antiporter</fullName>
    </submittedName>
</protein>
<feature type="domain" description="Sodium/calcium exchanger membrane region" evidence="6">
    <location>
        <begin position="217"/>
        <end position="357"/>
    </location>
</feature>
<feature type="transmembrane region" description="Helical" evidence="5">
    <location>
        <begin position="340"/>
        <end position="358"/>
    </location>
</feature>
<dbReference type="GO" id="GO:0006874">
    <property type="term" value="P:intracellular calcium ion homeostasis"/>
    <property type="evidence" value="ECO:0007669"/>
    <property type="project" value="TreeGrafter"/>
</dbReference>
<evidence type="ECO:0000313" key="8">
    <source>
        <dbReference type="Proteomes" id="UP000823913"/>
    </source>
</evidence>
<sequence length="360" mass="37830">MEILDNIALLAVSFFLLAKGADFFVDGASEVAAKLKIPQIIIGLTIVAMGTSAPEAAVSISAALEGNASITIGNIVGSNILNILIILGISAAITRLAVGKDTSYVDIPVMLAATIILFVLGIDGTINVYDGIIFLVIFVLYLAYLFVIARKRINKRELAAALESATAQSMPATVNFAADGAQPMTAPDGQATGAYDGTAADKPADEKEQKKKTIWLSLGYTVLGLLMIVFGSNFAVDSATYLAEKMGVTDRFIGLTVVALGTSLPELFTSVTAAIKKNADIAIGNIVGSNIFNILFIVGLSSVITPVPFEKKFLIDAAIALAAGVILWVPCLSKKSIGRATGIIMLGAYCAYFIYLIFMQ</sequence>
<feature type="transmembrane region" description="Helical" evidence="5">
    <location>
        <begin position="70"/>
        <end position="92"/>
    </location>
</feature>
<feature type="transmembrane region" description="Helical" evidence="5">
    <location>
        <begin position="313"/>
        <end position="333"/>
    </location>
</feature>
<feature type="transmembrane region" description="Helical" evidence="5">
    <location>
        <begin position="6"/>
        <end position="25"/>
    </location>
</feature>
<dbReference type="AlphaFoldDB" id="A0A9D1E6J3"/>
<dbReference type="PANTHER" id="PTHR10846:SF8">
    <property type="entry name" value="INNER MEMBRANE PROTEIN YRBG"/>
    <property type="match status" value="1"/>
</dbReference>
<evidence type="ECO:0000256" key="5">
    <source>
        <dbReference type="SAM" id="Phobius"/>
    </source>
</evidence>
<keyword evidence="2 5" id="KW-0812">Transmembrane</keyword>
<reference evidence="7" key="1">
    <citation type="submission" date="2020-10" db="EMBL/GenBank/DDBJ databases">
        <authorList>
            <person name="Gilroy R."/>
        </authorList>
    </citation>
    <scope>NUCLEOTIDE SEQUENCE</scope>
    <source>
        <strain evidence="7">ChiW16-3235</strain>
    </source>
</reference>
<proteinExistence type="predicted"/>
<evidence type="ECO:0000313" key="7">
    <source>
        <dbReference type="EMBL" id="HIR67437.1"/>
    </source>
</evidence>
<feature type="transmembrane region" description="Helical" evidence="5">
    <location>
        <begin position="128"/>
        <end position="149"/>
    </location>
</feature>
<evidence type="ECO:0000256" key="3">
    <source>
        <dbReference type="ARBA" id="ARBA00022989"/>
    </source>
</evidence>
<feature type="transmembrane region" description="Helical" evidence="5">
    <location>
        <begin position="287"/>
        <end position="307"/>
    </location>
</feature>
<dbReference type="Proteomes" id="UP000823913">
    <property type="component" value="Unassembled WGS sequence"/>
</dbReference>
<feature type="domain" description="Sodium/calcium exchanger membrane region" evidence="6">
    <location>
        <begin position="7"/>
        <end position="146"/>
    </location>
</feature>
<dbReference type="InterPro" id="IPR004837">
    <property type="entry name" value="NaCa_Exmemb"/>
</dbReference>
<dbReference type="NCBIfam" id="TIGR00367">
    <property type="entry name" value="calcium/sodium antiporter"/>
    <property type="match status" value="1"/>
</dbReference>
<feature type="transmembrane region" description="Helical" evidence="5">
    <location>
        <begin position="214"/>
        <end position="232"/>
    </location>
</feature>
<keyword evidence="3 5" id="KW-1133">Transmembrane helix</keyword>
<evidence type="ECO:0000256" key="1">
    <source>
        <dbReference type="ARBA" id="ARBA00004141"/>
    </source>
</evidence>
<organism evidence="7 8">
    <name type="scientific">Candidatus Coproplasma avicola</name>
    <dbReference type="NCBI Taxonomy" id="2840744"/>
    <lineage>
        <taxon>Bacteria</taxon>
        <taxon>Bacillati</taxon>
        <taxon>Bacillota</taxon>
        <taxon>Clostridia</taxon>
        <taxon>Eubacteriales</taxon>
        <taxon>Candidatus Coproplasma</taxon>
    </lineage>
</organism>
<dbReference type="GO" id="GO:0008273">
    <property type="term" value="F:calcium, potassium:sodium antiporter activity"/>
    <property type="evidence" value="ECO:0007669"/>
    <property type="project" value="TreeGrafter"/>
</dbReference>
<evidence type="ECO:0000259" key="6">
    <source>
        <dbReference type="Pfam" id="PF01699"/>
    </source>
</evidence>
<feature type="transmembrane region" description="Helical" evidence="5">
    <location>
        <begin position="37"/>
        <end position="64"/>
    </location>
</feature>
<dbReference type="InterPro" id="IPR044880">
    <property type="entry name" value="NCX_ion-bd_dom_sf"/>
</dbReference>
<dbReference type="Gene3D" id="1.20.1420.30">
    <property type="entry name" value="NCX, central ion-binding region"/>
    <property type="match status" value="2"/>
</dbReference>
<keyword evidence="4 5" id="KW-0472">Membrane</keyword>
<dbReference type="InterPro" id="IPR004481">
    <property type="entry name" value="K/Na/Ca-exchanger"/>
</dbReference>
<comment type="subcellular location">
    <subcellularLocation>
        <location evidence="1">Membrane</location>
        <topology evidence="1">Multi-pass membrane protein</topology>
    </subcellularLocation>
</comment>
<dbReference type="EMBL" id="DVHK01000109">
    <property type="protein sequence ID" value="HIR67437.1"/>
    <property type="molecule type" value="Genomic_DNA"/>
</dbReference>
<evidence type="ECO:0000256" key="4">
    <source>
        <dbReference type="ARBA" id="ARBA00023136"/>
    </source>
</evidence>
<accession>A0A9D1E6J3</accession>
<dbReference type="GO" id="GO:0005886">
    <property type="term" value="C:plasma membrane"/>
    <property type="evidence" value="ECO:0007669"/>
    <property type="project" value="TreeGrafter"/>
</dbReference>
<feature type="transmembrane region" description="Helical" evidence="5">
    <location>
        <begin position="252"/>
        <end position="275"/>
    </location>
</feature>
<dbReference type="Pfam" id="PF01699">
    <property type="entry name" value="Na_Ca_ex"/>
    <property type="match status" value="2"/>
</dbReference>
<dbReference type="GO" id="GO:0005262">
    <property type="term" value="F:calcium channel activity"/>
    <property type="evidence" value="ECO:0007669"/>
    <property type="project" value="TreeGrafter"/>
</dbReference>
<comment type="caution">
    <text evidence="7">The sequence shown here is derived from an EMBL/GenBank/DDBJ whole genome shotgun (WGS) entry which is preliminary data.</text>
</comment>
<name>A0A9D1E6J3_9FIRM</name>
<reference evidence="7" key="2">
    <citation type="journal article" date="2021" name="PeerJ">
        <title>Extensive microbial diversity within the chicken gut microbiome revealed by metagenomics and culture.</title>
        <authorList>
            <person name="Gilroy R."/>
            <person name="Ravi A."/>
            <person name="Getino M."/>
            <person name="Pursley I."/>
            <person name="Horton D.L."/>
            <person name="Alikhan N.F."/>
            <person name="Baker D."/>
            <person name="Gharbi K."/>
            <person name="Hall N."/>
            <person name="Watson M."/>
            <person name="Adriaenssens E.M."/>
            <person name="Foster-Nyarko E."/>
            <person name="Jarju S."/>
            <person name="Secka A."/>
            <person name="Antonio M."/>
            <person name="Oren A."/>
            <person name="Chaudhuri R.R."/>
            <person name="La Ragione R."/>
            <person name="Hildebrand F."/>
            <person name="Pallen M.J."/>
        </authorList>
    </citation>
    <scope>NUCLEOTIDE SEQUENCE</scope>
    <source>
        <strain evidence="7">ChiW16-3235</strain>
    </source>
</reference>
<gene>
    <name evidence="7" type="ORF">IAB94_05275</name>
</gene>
<dbReference type="PANTHER" id="PTHR10846">
    <property type="entry name" value="SODIUM/POTASSIUM/CALCIUM EXCHANGER"/>
    <property type="match status" value="1"/>
</dbReference>
<evidence type="ECO:0000256" key="2">
    <source>
        <dbReference type="ARBA" id="ARBA00022692"/>
    </source>
</evidence>